<organism evidence="5 6">
    <name type="scientific">Sediminicurvatus halobius</name>
    <dbReference type="NCBI Taxonomy" id="2182432"/>
    <lineage>
        <taxon>Bacteria</taxon>
        <taxon>Pseudomonadati</taxon>
        <taxon>Pseudomonadota</taxon>
        <taxon>Gammaproteobacteria</taxon>
        <taxon>Chromatiales</taxon>
        <taxon>Ectothiorhodospiraceae</taxon>
        <taxon>Sediminicurvatus</taxon>
    </lineage>
</organism>
<dbReference type="EMBL" id="QFFI01000007">
    <property type="protein sequence ID" value="PWG64126.1"/>
    <property type="molecule type" value="Genomic_DNA"/>
</dbReference>
<dbReference type="PANTHER" id="PTHR45339">
    <property type="entry name" value="HYBRID SIGNAL TRANSDUCTION HISTIDINE KINASE J"/>
    <property type="match status" value="1"/>
</dbReference>
<evidence type="ECO:0000256" key="2">
    <source>
        <dbReference type="ARBA" id="ARBA00023012"/>
    </source>
</evidence>
<reference evidence="5 6" key="1">
    <citation type="submission" date="2018-05" db="EMBL/GenBank/DDBJ databases">
        <title>Spiribacter halobius sp. nov., a moderately halophilic bacterium isolated from marine solar saltern.</title>
        <authorList>
            <person name="Zheng W.-S."/>
            <person name="Lu D.-C."/>
            <person name="Du Z.-J."/>
        </authorList>
    </citation>
    <scope>NUCLEOTIDE SEQUENCE [LARGE SCALE GENOMIC DNA]</scope>
    <source>
        <strain evidence="5 6">E85</strain>
    </source>
</reference>
<comment type="caution">
    <text evidence="5">The sequence shown here is derived from an EMBL/GenBank/DDBJ whole genome shotgun (WGS) entry which is preliminary data.</text>
</comment>
<dbReference type="OrthoDB" id="9811749at2"/>
<dbReference type="InterPro" id="IPR036457">
    <property type="entry name" value="PPM-type-like_dom_sf"/>
</dbReference>
<dbReference type="AlphaFoldDB" id="A0A2U2N4K7"/>
<dbReference type="SMART" id="SM00331">
    <property type="entry name" value="PP2C_SIG"/>
    <property type="match status" value="1"/>
</dbReference>
<evidence type="ECO:0000256" key="1">
    <source>
        <dbReference type="ARBA" id="ARBA00022553"/>
    </source>
</evidence>
<dbReference type="PROSITE" id="PS50110">
    <property type="entry name" value="RESPONSE_REGULATORY"/>
    <property type="match status" value="1"/>
</dbReference>
<dbReference type="InterPro" id="IPR001789">
    <property type="entry name" value="Sig_transdc_resp-reg_receiver"/>
</dbReference>
<dbReference type="PANTHER" id="PTHR45339:SF1">
    <property type="entry name" value="HYBRID SIGNAL TRANSDUCTION HISTIDINE KINASE J"/>
    <property type="match status" value="1"/>
</dbReference>
<dbReference type="Pfam" id="PF07228">
    <property type="entry name" value="SpoIIE"/>
    <property type="match status" value="1"/>
</dbReference>
<dbReference type="GO" id="GO:0000160">
    <property type="term" value="P:phosphorelay signal transduction system"/>
    <property type="evidence" value="ECO:0007669"/>
    <property type="project" value="UniProtKB-KW"/>
</dbReference>
<dbReference type="InterPro" id="IPR011006">
    <property type="entry name" value="CheY-like_superfamily"/>
</dbReference>
<keyword evidence="1 3" id="KW-0597">Phosphoprotein</keyword>
<name>A0A2U2N4K7_9GAMM</name>
<dbReference type="InterPro" id="IPR003594">
    <property type="entry name" value="HATPase_dom"/>
</dbReference>
<dbReference type="Proteomes" id="UP000245474">
    <property type="component" value="Unassembled WGS sequence"/>
</dbReference>
<feature type="domain" description="Response regulatory" evidence="4">
    <location>
        <begin position="5"/>
        <end position="120"/>
    </location>
</feature>
<dbReference type="Gene3D" id="3.40.50.2300">
    <property type="match status" value="1"/>
</dbReference>
<keyword evidence="6" id="KW-1185">Reference proteome</keyword>
<dbReference type="Pfam" id="PF00072">
    <property type="entry name" value="Response_reg"/>
    <property type="match status" value="1"/>
</dbReference>
<dbReference type="InterPro" id="IPR036890">
    <property type="entry name" value="HATPase_C_sf"/>
</dbReference>
<dbReference type="RefSeq" id="WP_109677399.1">
    <property type="nucleotide sequence ID" value="NZ_CP086615.1"/>
</dbReference>
<dbReference type="CDD" id="cd17546">
    <property type="entry name" value="REC_hyHK_CKI1_RcsC-like"/>
    <property type="match status" value="1"/>
</dbReference>
<evidence type="ECO:0000256" key="3">
    <source>
        <dbReference type="PROSITE-ProRule" id="PRU00169"/>
    </source>
</evidence>
<gene>
    <name evidence="5" type="ORF">DEM34_06405</name>
</gene>
<dbReference type="SMART" id="SM00448">
    <property type="entry name" value="REC"/>
    <property type="match status" value="1"/>
</dbReference>
<accession>A0A2U2N4K7</accession>
<protein>
    <recommendedName>
        <fullName evidence="4">Response regulatory domain-containing protein</fullName>
    </recommendedName>
</protein>
<evidence type="ECO:0000259" key="4">
    <source>
        <dbReference type="PROSITE" id="PS50110"/>
    </source>
</evidence>
<evidence type="ECO:0000313" key="6">
    <source>
        <dbReference type="Proteomes" id="UP000245474"/>
    </source>
</evidence>
<feature type="modified residue" description="4-aspartylphosphate" evidence="3">
    <location>
        <position position="54"/>
    </location>
</feature>
<dbReference type="Pfam" id="PF13581">
    <property type="entry name" value="HATPase_c_2"/>
    <property type="match status" value="1"/>
</dbReference>
<dbReference type="InterPro" id="IPR001932">
    <property type="entry name" value="PPM-type_phosphatase-like_dom"/>
</dbReference>
<sequence length="563" mass="59079">MLDAHLLVVDDEAPNRRLLERLLTASGWRVTLAEDGEAALAAFAREPFDLVLMDVRMPGLDGYETTRRLKAASQGLVPVLFVTALTDDRDLAACVECGGDDFVVKPIRRATLLAKVHAWLRLAEQQRTIEAQRDALLVREAERREEHRLAAAMLAAVTDSSASLPAGFSAWQRPMGEIGGDVLLAGVTPRGTHVCLVGDFTGHGVPAALGILPVAADFRRRLSRGDSPAAILGALDDQLSEVLPPQMFLAAALIEVSAGRDRVRVWNAGLPPVLLCAPDGRVKYRFEASRPPLGIALGRGPLPEQTRALAPGERLVAFSDGLIGETEGGLEAAEALAGQGFRAARAHLEAATSPPADDTLLVEIRVDELAELPREEAGALAGAGGEPAGGRWRLALTVDAESLAGGNPLPPLNDLLQRFLGEGALAQDTAVVAGELFQNAVDYGLLGLEAAHRDDPEGLERYHKERAARLQAGEGVGRVTLTLHGASGGEAPGVVVEVAQSGPGFDYAEALAKAQDTGQTHAHGRGLRLASQLSGDLAFSAGGRRVRARLGGSAGGEGAKSVE</sequence>
<dbReference type="SUPFAM" id="SSF52172">
    <property type="entry name" value="CheY-like"/>
    <property type="match status" value="1"/>
</dbReference>
<dbReference type="Gene3D" id="3.60.40.10">
    <property type="entry name" value="PPM-type phosphatase domain"/>
    <property type="match status" value="1"/>
</dbReference>
<proteinExistence type="predicted"/>
<keyword evidence="2" id="KW-0902">Two-component regulatory system</keyword>
<evidence type="ECO:0000313" key="5">
    <source>
        <dbReference type="EMBL" id="PWG64126.1"/>
    </source>
</evidence>
<dbReference type="Gene3D" id="3.30.565.10">
    <property type="entry name" value="Histidine kinase-like ATPase, C-terminal domain"/>
    <property type="match status" value="1"/>
</dbReference>